<proteinExistence type="predicted"/>
<protein>
    <submittedName>
        <fullName evidence="1">Uncharacterized protein</fullName>
    </submittedName>
</protein>
<sequence>MYWYRLYKYYRVCGTITEFVEILPSLWKSYRVCVNITEIVMTYYQTIKQNTSGVRITAVFMFELLQSIVLLPKFNSRIVFDPFSYYSLHCGSCYRFQPQSIHIGSHFCFHVF</sequence>
<accession>A0A2H9T3I2</accession>
<reference evidence="1" key="1">
    <citation type="journal article" date="2017" name="Appl. Environ. Microbiol.">
        <title>Molecular characterization of an Endozoicomonas-like organism causing infection in king scallop Pecten maximus L.</title>
        <authorList>
            <person name="Cano I."/>
            <person name="van Aerle R."/>
            <person name="Ross S."/>
            <person name="Verner-Jeffreys D.W."/>
            <person name="Paley R.K."/>
            <person name="Rimmer G."/>
            <person name="Ryder D."/>
            <person name="Hooper P."/>
            <person name="Stone D."/>
            <person name="Feist S.W."/>
        </authorList>
    </citation>
    <scope>NUCLEOTIDE SEQUENCE</scope>
</reference>
<dbReference type="EMBL" id="NSIT01000388">
    <property type="protein sequence ID" value="PJE77764.1"/>
    <property type="molecule type" value="Genomic_DNA"/>
</dbReference>
<name>A0A2H9T3I2_9ZZZZ</name>
<organism evidence="1">
    <name type="scientific">invertebrate metagenome</name>
    <dbReference type="NCBI Taxonomy" id="1711999"/>
    <lineage>
        <taxon>unclassified sequences</taxon>
        <taxon>metagenomes</taxon>
        <taxon>organismal metagenomes</taxon>
    </lineage>
</organism>
<evidence type="ECO:0000313" key="1">
    <source>
        <dbReference type="EMBL" id="PJE77764.1"/>
    </source>
</evidence>
<dbReference type="AlphaFoldDB" id="A0A2H9T3I2"/>
<comment type="caution">
    <text evidence="1">The sequence shown here is derived from an EMBL/GenBank/DDBJ whole genome shotgun (WGS) entry which is preliminary data.</text>
</comment>
<gene>
    <name evidence="1" type="ORF">CI610_03310</name>
</gene>